<dbReference type="Gene3D" id="2.70.70.10">
    <property type="entry name" value="Glucose Permease (Domain IIA)"/>
    <property type="match status" value="1"/>
</dbReference>
<dbReference type="Proteomes" id="UP000608024">
    <property type="component" value="Unassembled WGS sequence"/>
</dbReference>
<dbReference type="CDD" id="cd12797">
    <property type="entry name" value="M23_peptidase"/>
    <property type="match status" value="1"/>
</dbReference>
<evidence type="ECO:0000259" key="2">
    <source>
        <dbReference type="Pfam" id="PF01551"/>
    </source>
</evidence>
<dbReference type="GO" id="GO:0004222">
    <property type="term" value="F:metalloendopeptidase activity"/>
    <property type="evidence" value="ECO:0007669"/>
    <property type="project" value="TreeGrafter"/>
</dbReference>
<feature type="region of interest" description="Disordered" evidence="1">
    <location>
        <begin position="46"/>
        <end position="95"/>
    </location>
</feature>
<gene>
    <name evidence="3" type="ORF">GCM10018785_18510</name>
</gene>
<reference evidence="3" key="2">
    <citation type="submission" date="2020-09" db="EMBL/GenBank/DDBJ databases">
        <authorList>
            <person name="Sun Q."/>
            <person name="Ohkuma M."/>
        </authorList>
    </citation>
    <scope>NUCLEOTIDE SEQUENCE</scope>
    <source>
        <strain evidence="3">JCM 4784</strain>
    </source>
</reference>
<feature type="compositionally biased region" description="Basic and acidic residues" evidence="1">
    <location>
        <begin position="56"/>
        <end position="92"/>
    </location>
</feature>
<dbReference type="InterPro" id="IPR016047">
    <property type="entry name" value="M23ase_b-sheet_dom"/>
</dbReference>
<dbReference type="AlphaFoldDB" id="A0A919DJ09"/>
<accession>A0A919DJ09</accession>
<dbReference type="PANTHER" id="PTHR21666:SF270">
    <property type="entry name" value="MUREIN HYDROLASE ACTIVATOR ENVC"/>
    <property type="match status" value="1"/>
</dbReference>
<sequence length="262" mass="28154">MRHRVVPVVLSGMGYHIDGPHTAGSTRRSALGIGVFLLASGALGTRASALDGPPDTNRRPDWLDGTDDHGDRSDHGDPSDHGDDAALDRHGGPEGCDADYDAEFEALLEAAVQQLGETSPRNLGPPGKLTRPLRRRFRVTARYGVPGKWLAGHHTGIDLAVPRGTPVYAVGAGVVVLARWSGPYGKAVTVRMRDGHYAVYAHLSRISVHQGARVRAGTRLGSSGSTGRATGPHLHLEIRRRRRYGSDVNPVRYLARRGVRLA</sequence>
<reference evidence="3" key="1">
    <citation type="journal article" date="2014" name="Int. J. Syst. Evol. Microbiol.">
        <title>Complete genome sequence of Corynebacterium casei LMG S-19264T (=DSM 44701T), isolated from a smear-ripened cheese.</title>
        <authorList>
            <consortium name="US DOE Joint Genome Institute (JGI-PGF)"/>
            <person name="Walter F."/>
            <person name="Albersmeier A."/>
            <person name="Kalinowski J."/>
            <person name="Ruckert C."/>
        </authorList>
    </citation>
    <scope>NUCLEOTIDE SEQUENCE</scope>
    <source>
        <strain evidence="3">JCM 4784</strain>
    </source>
</reference>
<comment type="caution">
    <text evidence="3">The sequence shown here is derived from an EMBL/GenBank/DDBJ whole genome shotgun (WGS) entry which is preliminary data.</text>
</comment>
<keyword evidence="4" id="KW-1185">Reference proteome</keyword>
<proteinExistence type="predicted"/>
<name>A0A919DJ09_9ACTN</name>
<evidence type="ECO:0000313" key="3">
    <source>
        <dbReference type="EMBL" id="GHE49240.1"/>
    </source>
</evidence>
<feature type="domain" description="M23ase beta-sheet core" evidence="2">
    <location>
        <begin position="153"/>
        <end position="249"/>
    </location>
</feature>
<organism evidence="3 4">
    <name type="scientific">Streptomyces longispororuber</name>
    <dbReference type="NCBI Taxonomy" id="68230"/>
    <lineage>
        <taxon>Bacteria</taxon>
        <taxon>Bacillati</taxon>
        <taxon>Actinomycetota</taxon>
        <taxon>Actinomycetes</taxon>
        <taxon>Kitasatosporales</taxon>
        <taxon>Streptomycetaceae</taxon>
        <taxon>Streptomyces</taxon>
    </lineage>
</organism>
<evidence type="ECO:0000313" key="4">
    <source>
        <dbReference type="Proteomes" id="UP000608024"/>
    </source>
</evidence>
<dbReference type="InterPro" id="IPR011055">
    <property type="entry name" value="Dup_hybrid_motif"/>
</dbReference>
<dbReference type="PANTHER" id="PTHR21666">
    <property type="entry name" value="PEPTIDASE-RELATED"/>
    <property type="match status" value="1"/>
</dbReference>
<dbReference type="SUPFAM" id="SSF51261">
    <property type="entry name" value="Duplicated hybrid motif"/>
    <property type="match status" value="1"/>
</dbReference>
<evidence type="ECO:0000256" key="1">
    <source>
        <dbReference type="SAM" id="MobiDB-lite"/>
    </source>
</evidence>
<dbReference type="InterPro" id="IPR050570">
    <property type="entry name" value="Cell_wall_metabolism_enzyme"/>
</dbReference>
<protein>
    <recommendedName>
        <fullName evidence="2">M23ase beta-sheet core domain-containing protein</fullName>
    </recommendedName>
</protein>
<dbReference type="EMBL" id="BNBT01000018">
    <property type="protein sequence ID" value="GHE49240.1"/>
    <property type="molecule type" value="Genomic_DNA"/>
</dbReference>
<dbReference type="Pfam" id="PF01551">
    <property type="entry name" value="Peptidase_M23"/>
    <property type="match status" value="1"/>
</dbReference>